<evidence type="ECO:0000313" key="2">
    <source>
        <dbReference type="EMBL" id="PCR89849.1"/>
    </source>
</evidence>
<protein>
    <submittedName>
        <fullName evidence="2">Uncharacterized protein</fullName>
    </submittedName>
</protein>
<dbReference type="Proteomes" id="UP000219689">
    <property type="component" value="Unassembled WGS sequence"/>
</dbReference>
<feature type="transmembrane region" description="Helical" evidence="1">
    <location>
        <begin position="68"/>
        <end position="86"/>
    </location>
</feature>
<dbReference type="RefSeq" id="WP_097378793.1">
    <property type="nucleotide sequence ID" value="NZ_NXNI01000001.1"/>
</dbReference>
<evidence type="ECO:0000313" key="3">
    <source>
        <dbReference type="Proteomes" id="UP000219689"/>
    </source>
</evidence>
<sequence length="108" mass="12023">MFEQFSLVLSALYVVQGLLGLAEQRIYPTERRAREPLVSRLHLVSSIAFTVGGIASASWLHWNGLPTTWYPTILACGMLVSILVQGRMYRAMGVSHSPVIDRVSARLH</sequence>
<organism evidence="2 3">
    <name type="scientific">Natrinema ejinorense</name>
    <dbReference type="NCBI Taxonomy" id="373386"/>
    <lineage>
        <taxon>Archaea</taxon>
        <taxon>Methanobacteriati</taxon>
        <taxon>Methanobacteriota</taxon>
        <taxon>Stenosarchaea group</taxon>
        <taxon>Halobacteria</taxon>
        <taxon>Halobacteriales</taxon>
        <taxon>Natrialbaceae</taxon>
        <taxon>Natrinema</taxon>
    </lineage>
</organism>
<dbReference type="EMBL" id="NXNI01000001">
    <property type="protein sequence ID" value="PCR89849.1"/>
    <property type="molecule type" value="Genomic_DNA"/>
</dbReference>
<accession>A0A2A5QSU7</accession>
<comment type="caution">
    <text evidence="2">The sequence shown here is derived from an EMBL/GenBank/DDBJ whole genome shotgun (WGS) entry which is preliminary data.</text>
</comment>
<keyword evidence="3" id="KW-1185">Reference proteome</keyword>
<feature type="transmembrane region" description="Helical" evidence="1">
    <location>
        <begin position="6"/>
        <end position="22"/>
    </location>
</feature>
<feature type="transmembrane region" description="Helical" evidence="1">
    <location>
        <begin position="43"/>
        <end position="62"/>
    </location>
</feature>
<keyword evidence="1" id="KW-1133">Transmembrane helix</keyword>
<evidence type="ECO:0000256" key="1">
    <source>
        <dbReference type="SAM" id="Phobius"/>
    </source>
</evidence>
<dbReference type="OrthoDB" id="176968at2157"/>
<dbReference type="AlphaFoldDB" id="A0A2A5QSU7"/>
<name>A0A2A5QSU7_9EURY</name>
<proteinExistence type="predicted"/>
<gene>
    <name evidence="2" type="ORF">CP557_04435</name>
</gene>
<keyword evidence="1" id="KW-0812">Transmembrane</keyword>
<reference evidence="2 3" key="1">
    <citation type="submission" date="2017-09" db="EMBL/GenBank/DDBJ databases">
        <title>Genome sequences of Natrinema ejinorence JCM 13890T.</title>
        <authorList>
            <person name="Roh S.W."/>
            <person name="Kim Y.B."/>
            <person name="Kim J.Y."/>
        </authorList>
    </citation>
    <scope>NUCLEOTIDE SEQUENCE [LARGE SCALE GENOMIC DNA]</scope>
    <source>
        <strain evidence="2 3">JCM 13890</strain>
    </source>
</reference>
<keyword evidence="1" id="KW-0472">Membrane</keyword>